<dbReference type="Gene3D" id="1.20.5.1200">
    <property type="entry name" value="Alpha-tocopherol transfer"/>
    <property type="match status" value="1"/>
</dbReference>
<dbReference type="PANTHER" id="PTHR10174:SF222">
    <property type="entry name" value="GH10083P-RELATED"/>
    <property type="match status" value="1"/>
</dbReference>
<dbReference type="InterPro" id="IPR036865">
    <property type="entry name" value="CRAL-TRIO_dom_sf"/>
</dbReference>
<comment type="caution">
    <text evidence="2">The sequence shown here is derived from an EMBL/GenBank/DDBJ whole genome shotgun (WGS) entry which is preliminary data.</text>
</comment>
<dbReference type="Proteomes" id="UP000814243">
    <property type="component" value="Unassembled WGS sequence"/>
</dbReference>
<name>A0A922MHN4_SPOEX</name>
<proteinExistence type="predicted"/>
<protein>
    <recommendedName>
        <fullName evidence="1">CRAL-TRIO domain-containing protein</fullName>
    </recommendedName>
</protein>
<dbReference type="PROSITE" id="PS50191">
    <property type="entry name" value="CRAL_TRIO"/>
    <property type="match status" value="1"/>
</dbReference>
<accession>A0A922MHN4</accession>
<dbReference type="Gene3D" id="3.40.525.10">
    <property type="entry name" value="CRAL-TRIO lipid binding domain"/>
    <property type="match status" value="1"/>
</dbReference>
<reference evidence="2" key="1">
    <citation type="journal article" date="2021" name="G3 (Bethesda)">
        <title>Genome and transcriptome analysis of the beet armyworm Spodoptera exigua reveals targets for pest control. .</title>
        <authorList>
            <person name="Simon S."/>
            <person name="Breeschoten T."/>
            <person name="Jansen H.J."/>
            <person name="Dirks R.P."/>
            <person name="Schranz M.E."/>
            <person name="Ros V.I.D."/>
        </authorList>
    </citation>
    <scope>NUCLEOTIDE SEQUENCE</scope>
    <source>
        <strain evidence="2">TB_SE_WUR_2020</strain>
    </source>
</reference>
<gene>
    <name evidence="2" type="ORF">HF086_016283</name>
</gene>
<organism evidence="2 3">
    <name type="scientific">Spodoptera exigua</name>
    <name type="common">Beet armyworm</name>
    <name type="synonym">Noctua fulgens</name>
    <dbReference type="NCBI Taxonomy" id="7107"/>
    <lineage>
        <taxon>Eukaryota</taxon>
        <taxon>Metazoa</taxon>
        <taxon>Ecdysozoa</taxon>
        <taxon>Arthropoda</taxon>
        <taxon>Hexapoda</taxon>
        <taxon>Insecta</taxon>
        <taxon>Pterygota</taxon>
        <taxon>Neoptera</taxon>
        <taxon>Endopterygota</taxon>
        <taxon>Lepidoptera</taxon>
        <taxon>Glossata</taxon>
        <taxon>Ditrysia</taxon>
        <taxon>Noctuoidea</taxon>
        <taxon>Noctuidae</taxon>
        <taxon>Amphipyrinae</taxon>
        <taxon>Spodoptera</taxon>
    </lineage>
</organism>
<feature type="domain" description="CRAL-TRIO" evidence="1">
    <location>
        <begin position="1"/>
        <end position="170"/>
    </location>
</feature>
<dbReference type="GO" id="GO:1902936">
    <property type="term" value="F:phosphatidylinositol bisphosphate binding"/>
    <property type="evidence" value="ECO:0007669"/>
    <property type="project" value="TreeGrafter"/>
</dbReference>
<dbReference type="InterPro" id="IPR001251">
    <property type="entry name" value="CRAL-TRIO_dom"/>
</dbReference>
<evidence type="ECO:0000313" key="3">
    <source>
        <dbReference type="Proteomes" id="UP000814243"/>
    </source>
</evidence>
<evidence type="ECO:0000313" key="2">
    <source>
        <dbReference type="EMBL" id="KAH9637001.1"/>
    </source>
</evidence>
<dbReference type="GO" id="GO:0016020">
    <property type="term" value="C:membrane"/>
    <property type="evidence" value="ECO:0007669"/>
    <property type="project" value="TreeGrafter"/>
</dbReference>
<dbReference type="PANTHER" id="PTHR10174">
    <property type="entry name" value="ALPHA-TOCOPHEROL TRANSFER PROTEIN-RELATED"/>
    <property type="match status" value="1"/>
</dbReference>
<dbReference type="EMBL" id="JACEFF010000457">
    <property type="protein sequence ID" value="KAH9637001.1"/>
    <property type="molecule type" value="Genomic_DNA"/>
</dbReference>
<dbReference type="SUPFAM" id="SSF52087">
    <property type="entry name" value="CRAL/TRIO domain"/>
    <property type="match status" value="1"/>
</dbReference>
<evidence type="ECO:0000259" key="1">
    <source>
        <dbReference type="PROSITE" id="PS50191"/>
    </source>
</evidence>
<dbReference type="Pfam" id="PF00650">
    <property type="entry name" value="CRAL_TRIO"/>
    <property type="match status" value="1"/>
</dbReference>
<sequence>MENLQDTIILRFNPTTIEDVRRDLKLDSKTIAQMLDSFEEWISKQNHFTMKNFSEYFLKVILESIHVTLPRLLKNNYRVYMVKLTSDLGADTQLNYERAMILDGYACRISDIYIISSSKTVEVLTSLLKQLLSKKIAGRINVVKTLEELYEYVPKDMMPKDYGGNEVTIMEMYENWRSVLSTEENIEYLRTICNARSDEKHRLIGQYNDQILGIAGSFRTLSVD</sequence>
<dbReference type="AlphaFoldDB" id="A0A922MHN4"/>